<reference evidence="4 5" key="1">
    <citation type="submission" date="2018-07" db="EMBL/GenBank/DDBJ databases">
        <title>Genomic Encyclopedia of Type Strains, Phase IV (KMG-IV): sequencing the most valuable type-strain genomes for metagenomic binning, comparative biology and taxonomic classification.</title>
        <authorList>
            <person name="Goeker M."/>
        </authorList>
    </citation>
    <scope>NUCLEOTIDE SEQUENCE [LARGE SCALE GENOMIC DNA]</scope>
    <source>
        <strain evidence="4 5">DSM 14324</strain>
    </source>
</reference>
<comment type="similarity">
    <text evidence="1">Belongs to the bactofilin family.</text>
</comment>
<protein>
    <submittedName>
        <fullName evidence="4">Polymer-forming protein</fullName>
    </submittedName>
</protein>
<dbReference type="PANTHER" id="PTHR35024">
    <property type="entry name" value="HYPOTHETICAL CYTOSOLIC PROTEIN"/>
    <property type="match status" value="1"/>
</dbReference>
<proteinExistence type="inferred from homology"/>
<keyword evidence="3" id="KW-1133">Transmembrane helix</keyword>
<accession>A0A3D9DTG1</accession>
<evidence type="ECO:0000256" key="3">
    <source>
        <dbReference type="SAM" id="Phobius"/>
    </source>
</evidence>
<dbReference type="AlphaFoldDB" id="A0A3D9DTG1"/>
<dbReference type="EMBL" id="QRDJ01000008">
    <property type="protein sequence ID" value="REC94058.1"/>
    <property type="molecule type" value="Genomic_DNA"/>
</dbReference>
<dbReference type="PANTHER" id="PTHR35024:SF4">
    <property type="entry name" value="POLYMER-FORMING CYTOSKELETAL PROTEIN"/>
    <property type="match status" value="1"/>
</dbReference>
<evidence type="ECO:0000313" key="5">
    <source>
        <dbReference type="Proteomes" id="UP000256334"/>
    </source>
</evidence>
<name>A0A3D9DTG1_9GAMM</name>
<evidence type="ECO:0000256" key="2">
    <source>
        <dbReference type="SAM" id="MobiDB-lite"/>
    </source>
</evidence>
<evidence type="ECO:0000313" key="4">
    <source>
        <dbReference type="EMBL" id="REC94058.1"/>
    </source>
</evidence>
<feature type="region of interest" description="Disordered" evidence="2">
    <location>
        <begin position="61"/>
        <end position="89"/>
    </location>
</feature>
<dbReference type="Pfam" id="PF04519">
    <property type="entry name" value="Bactofilin"/>
    <property type="match status" value="1"/>
</dbReference>
<dbReference type="Proteomes" id="UP000256334">
    <property type="component" value="Unassembled WGS sequence"/>
</dbReference>
<keyword evidence="3" id="KW-0812">Transmembrane</keyword>
<organism evidence="4 5">
    <name type="scientific">Kushneria indalinina DSM 14324</name>
    <dbReference type="NCBI Taxonomy" id="1122140"/>
    <lineage>
        <taxon>Bacteria</taxon>
        <taxon>Pseudomonadati</taxon>
        <taxon>Pseudomonadota</taxon>
        <taxon>Gammaproteobacteria</taxon>
        <taxon>Oceanospirillales</taxon>
        <taxon>Halomonadaceae</taxon>
        <taxon>Kushneria</taxon>
    </lineage>
</organism>
<feature type="transmembrane region" description="Helical" evidence="3">
    <location>
        <begin position="6"/>
        <end position="22"/>
    </location>
</feature>
<keyword evidence="5" id="KW-1185">Reference proteome</keyword>
<evidence type="ECO:0000256" key="1">
    <source>
        <dbReference type="ARBA" id="ARBA00044755"/>
    </source>
</evidence>
<comment type="caution">
    <text evidence="4">The sequence shown here is derived from an EMBL/GenBank/DDBJ whole genome shotgun (WGS) entry which is preliminary data.</text>
</comment>
<dbReference type="OrthoDB" id="6165458at2"/>
<gene>
    <name evidence="4" type="ORF">C8D72_2424</name>
</gene>
<dbReference type="InterPro" id="IPR007607">
    <property type="entry name" value="BacA/B"/>
</dbReference>
<dbReference type="RefSeq" id="WP_115854672.1">
    <property type="nucleotide sequence ID" value="NZ_QRDJ01000008.1"/>
</dbReference>
<sequence>MNTLGWLLIVGIAAILLILYDGQRRARRARLRDHRIDVATAEPLARPLPSPVVDRAEDRIEPAPSLPSHAGTDAAQQNRHGPAGNETVHSGSFIGPSIHVIGHVEAAQPLTVAGRVEGEITLRDHGLAILGSGEAGPNVQVCHLVVDGRLSGAVHTTQSATFYANARFEGKLKAGRLRCVEGATLSGQFSIG</sequence>
<keyword evidence="3" id="KW-0472">Membrane</keyword>